<feature type="non-terminal residue" evidence="2">
    <location>
        <position position="498"/>
    </location>
</feature>
<dbReference type="SMART" id="SM00847">
    <property type="entry name" value="HA2"/>
    <property type="match status" value="1"/>
</dbReference>
<gene>
    <name evidence="2" type="ORF">PGLA2088_LOCUS44259</name>
</gene>
<dbReference type="InterPro" id="IPR027417">
    <property type="entry name" value="P-loop_NTPase"/>
</dbReference>
<evidence type="ECO:0000313" key="2">
    <source>
        <dbReference type="EMBL" id="CAE8725742.1"/>
    </source>
</evidence>
<dbReference type="InterPro" id="IPR001650">
    <property type="entry name" value="Helicase_C-like"/>
</dbReference>
<dbReference type="Proteomes" id="UP000626109">
    <property type="component" value="Unassembled WGS sequence"/>
</dbReference>
<proteinExistence type="predicted"/>
<reference evidence="2" key="1">
    <citation type="submission" date="2021-02" db="EMBL/GenBank/DDBJ databases">
        <authorList>
            <person name="Dougan E. K."/>
            <person name="Rhodes N."/>
            <person name="Thang M."/>
            <person name="Chan C."/>
        </authorList>
    </citation>
    <scope>NUCLEOTIDE SEQUENCE</scope>
</reference>
<dbReference type="Gene3D" id="1.20.120.1080">
    <property type="match status" value="1"/>
</dbReference>
<dbReference type="PANTHER" id="PTHR18934:SF213">
    <property type="entry name" value="3'-5' RNA HELICASE YTHDC2"/>
    <property type="match status" value="1"/>
</dbReference>
<dbReference type="PROSITE" id="PS51194">
    <property type="entry name" value="HELICASE_CTER"/>
    <property type="match status" value="1"/>
</dbReference>
<sequence length="498" mass="54728">MQHDTFRRYFAPSCAEVHIPGRVFPVEEFYMEDIAAGLHEQGHWAAMGPGFAAGGLGYGSWSDKGNEKSFKYQVLVSHTRHADGVCGYGASGKQPLVGDRLEEGLFLHDVLQQTKGVIYDLPIVEALLSVLQSGKGSGALNRKGDGSRGGILVFLPGWDDIDRLKRRLRDHKVFGDQNRFWILPLHSQVRLEQQKEVFNKPPIGVRKIVLSTNIAETSLTIDDIEIVVDCGRAKETSYDSFLRVPTLNTSWVSRASLAQRAGRAGRTAPGVCYHLFSSRRKDLLDDHRPPEMLRSALDDVCLHAKLVLTRTGRPEVPASEYLKLAPDPPDERSVQNSERLLREIGALTGDVPGRARSQDAEQTQIPGQLTALGVHLSALPLSPQLAKMVIWANLLGVGDGALAVVSGLQYREPFVSIGDAYKPMSLAEANKAVRAAKRALCAPECSDHLALLRASEKFEAARARGGEAARHFCEANCLSFRQMQTLRQTAGKLRSELQ</sequence>
<comment type="caution">
    <text evidence="2">The sequence shown here is derived from an EMBL/GenBank/DDBJ whole genome shotgun (WGS) entry which is preliminary data.</text>
</comment>
<organism evidence="2 3">
    <name type="scientific">Polarella glacialis</name>
    <name type="common">Dinoflagellate</name>
    <dbReference type="NCBI Taxonomy" id="89957"/>
    <lineage>
        <taxon>Eukaryota</taxon>
        <taxon>Sar</taxon>
        <taxon>Alveolata</taxon>
        <taxon>Dinophyceae</taxon>
        <taxon>Suessiales</taxon>
        <taxon>Suessiaceae</taxon>
        <taxon>Polarella</taxon>
    </lineage>
</organism>
<dbReference type="GO" id="GO:0003723">
    <property type="term" value="F:RNA binding"/>
    <property type="evidence" value="ECO:0007669"/>
    <property type="project" value="TreeGrafter"/>
</dbReference>
<dbReference type="PANTHER" id="PTHR18934">
    <property type="entry name" value="ATP-DEPENDENT RNA HELICASE"/>
    <property type="match status" value="1"/>
</dbReference>
<feature type="domain" description="Helicase C-terminal" evidence="1">
    <location>
        <begin position="123"/>
        <end position="308"/>
    </location>
</feature>
<dbReference type="Gene3D" id="3.40.50.300">
    <property type="entry name" value="P-loop containing nucleotide triphosphate hydrolases"/>
    <property type="match status" value="1"/>
</dbReference>
<dbReference type="CDD" id="cd18791">
    <property type="entry name" value="SF2_C_RHA"/>
    <property type="match status" value="1"/>
</dbReference>
<evidence type="ECO:0000313" key="3">
    <source>
        <dbReference type="Proteomes" id="UP000626109"/>
    </source>
</evidence>
<dbReference type="InterPro" id="IPR007502">
    <property type="entry name" value="Helicase-assoc_dom"/>
</dbReference>
<dbReference type="AlphaFoldDB" id="A0A813LJJ0"/>
<dbReference type="SUPFAM" id="SSF52540">
    <property type="entry name" value="P-loop containing nucleoside triphosphate hydrolases"/>
    <property type="match status" value="1"/>
</dbReference>
<name>A0A813LJJ0_POLGL</name>
<protein>
    <recommendedName>
        <fullName evidence="1">Helicase C-terminal domain-containing protein</fullName>
    </recommendedName>
</protein>
<dbReference type="GO" id="GO:0004386">
    <property type="term" value="F:helicase activity"/>
    <property type="evidence" value="ECO:0007669"/>
    <property type="project" value="TreeGrafter"/>
</dbReference>
<dbReference type="SMART" id="SM00490">
    <property type="entry name" value="HELICc"/>
    <property type="match status" value="1"/>
</dbReference>
<dbReference type="EMBL" id="CAJNNW010035115">
    <property type="protein sequence ID" value="CAE8725742.1"/>
    <property type="molecule type" value="Genomic_DNA"/>
</dbReference>
<evidence type="ECO:0000259" key="1">
    <source>
        <dbReference type="PROSITE" id="PS51194"/>
    </source>
</evidence>
<accession>A0A813LJJ0</accession>
<dbReference type="Pfam" id="PF00271">
    <property type="entry name" value="Helicase_C"/>
    <property type="match status" value="1"/>
</dbReference>
<dbReference type="Pfam" id="PF21010">
    <property type="entry name" value="HA2_C"/>
    <property type="match status" value="1"/>
</dbReference>